<reference evidence="2" key="1">
    <citation type="submission" date="2019-12" db="EMBL/GenBank/DDBJ databases">
        <title>Genome sequencing and annotation of Brassica cretica.</title>
        <authorList>
            <person name="Studholme D.J."/>
            <person name="Sarris P."/>
        </authorList>
    </citation>
    <scope>NUCLEOTIDE SEQUENCE</scope>
    <source>
        <strain evidence="2">PFS-109/04</strain>
        <tissue evidence="2">Leaf</tissue>
    </source>
</reference>
<evidence type="ECO:0000256" key="1">
    <source>
        <dbReference type="SAM" id="MobiDB-lite"/>
    </source>
</evidence>
<dbReference type="EMBL" id="QGKX02000095">
    <property type="protein sequence ID" value="KAF3573472.1"/>
    <property type="molecule type" value="Genomic_DNA"/>
</dbReference>
<sequence length="66" mass="6715">MTSVVCDLQGLDEISIIIDGCSLKLGGVADEAQYKSEVGIDEGGSCSREIPVGDGGYGELPVNSPA</sequence>
<gene>
    <name evidence="2" type="ORF">F2Q69_00063314</name>
</gene>
<protein>
    <submittedName>
        <fullName evidence="2">Uncharacterized protein</fullName>
    </submittedName>
</protein>
<dbReference type="Proteomes" id="UP000712600">
    <property type="component" value="Unassembled WGS sequence"/>
</dbReference>
<accession>A0A8S9RMC3</accession>
<feature type="region of interest" description="Disordered" evidence="1">
    <location>
        <begin position="45"/>
        <end position="66"/>
    </location>
</feature>
<name>A0A8S9RMC3_BRACR</name>
<comment type="caution">
    <text evidence="2">The sequence shown here is derived from an EMBL/GenBank/DDBJ whole genome shotgun (WGS) entry which is preliminary data.</text>
</comment>
<proteinExistence type="predicted"/>
<evidence type="ECO:0000313" key="2">
    <source>
        <dbReference type="EMBL" id="KAF3573472.1"/>
    </source>
</evidence>
<organism evidence="2 3">
    <name type="scientific">Brassica cretica</name>
    <name type="common">Mustard</name>
    <dbReference type="NCBI Taxonomy" id="69181"/>
    <lineage>
        <taxon>Eukaryota</taxon>
        <taxon>Viridiplantae</taxon>
        <taxon>Streptophyta</taxon>
        <taxon>Embryophyta</taxon>
        <taxon>Tracheophyta</taxon>
        <taxon>Spermatophyta</taxon>
        <taxon>Magnoliopsida</taxon>
        <taxon>eudicotyledons</taxon>
        <taxon>Gunneridae</taxon>
        <taxon>Pentapetalae</taxon>
        <taxon>rosids</taxon>
        <taxon>malvids</taxon>
        <taxon>Brassicales</taxon>
        <taxon>Brassicaceae</taxon>
        <taxon>Brassiceae</taxon>
        <taxon>Brassica</taxon>
    </lineage>
</organism>
<evidence type="ECO:0000313" key="3">
    <source>
        <dbReference type="Proteomes" id="UP000712600"/>
    </source>
</evidence>
<dbReference type="AlphaFoldDB" id="A0A8S9RMC3"/>